<comment type="caution">
    <text evidence="3">The sequence shown here is derived from an EMBL/GenBank/DDBJ whole genome shotgun (WGS) entry which is preliminary data.</text>
</comment>
<feature type="coiled-coil region" evidence="1">
    <location>
        <begin position="226"/>
        <end position="253"/>
    </location>
</feature>
<sequence length="387" mass="43909">MAGKKKRKRMGAFGSSRIPTESLSLSALPIGNQPERKAPKVEEAQGSTVSQSPMMEDEDYCEKCTESESDRERFLDDDMEFLPTCWGKDDNSNEDHNRAEIARKAKVKRTKIQASTTMMMSAYEKRTAMISDHKVGLSQTLAKLMKSSKAEMEKAESYLEAPCGPAGNIDDKMICSTIHIKDSPVKTTPGFQDSARTVTKSNSQALDAVKCNVYIKRSTIHEIELRTKLIKKMARQDRNLKSAKTQAGSLRSEIELGLPKTHALDSAKSLLKSLNKSTQDFKTGEFRLGVDQRSIAMVQQEVTRLRDVNRRIRKQQSGSASTSTRLQQLEPKYGGLKDDYYALKDKHKELVEDAARYRRERDRYKDDAEYYREKRDTVRIKLESIGQ</sequence>
<accession>A0A395IJH9</accession>
<dbReference type="OrthoDB" id="3565171at2759"/>
<feature type="region of interest" description="Disordered" evidence="2">
    <location>
        <begin position="1"/>
        <end position="60"/>
    </location>
</feature>
<evidence type="ECO:0000313" key="4">
    <source>
        <dbReference type="Proteomes" id="UP000249056"/>
    </source>
</evidence>
<name>A0A395IJH9_9HELO</name>
<evidence type="ECO:0000256" key="2">
    <source>
        <dbReference type="SAM" id="MobiDB-lite"/>
    </source>
</evidence>
<proteinExistence type="predicted"/>
<feature type="coiled-coil region" evidence="1">
    <location>
        <begin position="347"/>
        <end position="374"/>
    </location>
</feature>
<dbReference type="Proteomes" id="UP000249056">
    <property type="component" value="Unassembled WGS sequence"/>
</dbReference>
<reference evidence="3 4" key="1">
    <citation type="submission" date="2018-06" db="EMBL/GenBank/DDBJ databases">
        <title>Genome Sequence of the Brown Rot Fungal Pathogen Monilinia fructigena.</title>
        <authorList>
            <person name="Landi L."/>
            <person name="De Miccolis Angelini R.M."/>
            <person name="Pollastro S."/>
            <person name="Abate D."/>
            <person name="Faretra F."/>
            <person name="Romanazzi G."/>
        </authorList>
    </citation>
    <scope>NUCLEOTIDE SEQUENCE [LARGE SCALE GENOMIC DNA]</scope>
    <source>
        <strain evidence="3 4">Mfrg269</strain>
    </source>
</reference>
<dbReference type="AlphaFoldDB" id="A0A395IJH9"/>
<evidence type="ECO:0000256" key="1">
    <source>
        <dbReference type="SAM" id="Coils"/>
    </source>
</evidence>
<feature type="compositionally biased region" description="Basic residues" evidence="2">
    <location>
        <begin position="1"/>
        <end position="10"/>
    </location>
</feature>
<evidence type="ECO:0000313" key="3">
    <source>
        <dbReference type="EMBL" id="RAL58549.1"/>
    </source>
</evidence>
<gene>
    <name evidence="3" type="ORF">DID88_003997</name>
</gene>
<organism evidence="3 4">
    <name type="scientific">Monilinia fructigena</name>
    <dbReference type="NCBI Taxonomy" id="38457"/>
    <lineage>
        <taxon>Eukaryota</taxon>
        <taxon>Fungi</taxon>
        <taxon>Dikarya</taxon>
        <taxon>Ascomycota</taxon>
        <taxon>Pezizomycotina</taxon>
        <taxon>Leotiomycetes</taxon>
        <taxon>Helotiales</taxon>
        <taxon>Sclerotiniaceae</taxon>
        <taxon>Monilinia</taxon>
    </lineage>
</organism>
<dbReference type="EMBL" id="QKRW01000078">
    <property type="protein sequence ID" value="RAL58549.1"/>
    <property type="molecule type" value="Genomic_DNA"/>
</dbReference>
<keyword evidence="4" id="KW-1185">Reference proteome</keyword>
<protein>
    <submittedName>
        <fullName evidence="3">Uncharacterized protein</fullName>
    </submittedName>
</protein>
<feature type="compositionally biased region" description="Basic and acidic residues" evidence="2">
    <location>
        <begin position="34"/>
        <end position="43"/>
    </location>
</feature>
<keyword evidence="1" id="KW-0175">Coiled coil</keyword>